<feature type="signal peptide" evidence="8">
    <location>
        <begin position="1"/>
        <end position="20"/>
    </location>
</feature>
<feature type="disulfide bond" evidence="6">
    <location>
        <begin position="1270"/>
        <end position="1279"/>
    </location>
</feature>
<feature type="disulfide bond" evidence="6">
    <location>
        <begin position="753"/>
        <end position="762"/>
    </location>
</feature>
<evidence type="ECO:0000256" key="3">
    <source>
        <dbReference type="ARBA" id="ARBA00022737"/>
    </source>
</evidence>
<feature type="domain" description="EGF-like" evidence="9">
    <location>
        <begin position="963"/>
        <end position="1001"/>
    </location>
</feature>
<dbReference type="InterPro" id="IPR013032">
    <property type="entry name" value="EGF-like_CS"/>
</dbReference>
<evidence type="ECO:0000259" key="9">
    <source>
        <dbReference type="PROSITE" id="PS50026"/>
    </source>
</evidence>
<feature type="disulfide bond" evidence="6">
    <location>
        <begin position="1251"/>
        <end position="1268"/>
    </location>
</feature>
<feature type="disulfide bond" evidence="6">
    <location>
        <begin position="1372"/>
        <end position="1389"/>
    </location>
</feature>
<feature type="domain" description="EGF-like" evidence="9">
    <location>
        <begin position="1162"/>
        <end position="1200"/>
    </location>
</feature>
<feature type="domain" description="EGF-like" evidence="9">
    <location>
        <begin position="802"/>
        <end position="839"/>
    </location>
</feature>
<dbReference type="PROSITE" id="PS01186">
    <property type="entry name" value="EGF_2"/>
    <property type="match status" value="7"/>
</dbReference>
<feature type="disulfide bond" evidence="6">
    <location>
        <begin position="1211"/>
        <end position="1228"/>
    </location>
</feature>
<evidence type="ECO:0000313" key="10">
    <source>
        <dbReference type="EMBL" id="KFD70664.1"/>
    </source>
</evidence>
<feature type="domain" description="EGF-like" evidence="9">
    <location>
        <begin position="1044"/>
        <end position="1082"/>
    </location>
</feature>
<feature type="disulfide bond" evidence="6">
    <location>
        <begin position="1311"/>
        <end position="1320"/>
    </location>
</feature>
<feature type="disulfide bond" evidence="6">
    <location>
        <begin position="1053"/>
        <end position="1070"/>
    </location>
</feature>
<evidence type="ECO:0000256" key="6">
    <source>
        <dbReference type="PROSITE-ProRule" id="PRU00076"/>
    </source>
</evidence>
<feature type="domain" description="EGF-like" evidence="9">
    <location>
        <begin position="842"/>
        <end position="880"/>
    </location>
</feature>
<feature type="domain" description="EGF-like" evidence="9">
    <location>
        <begin position="1323"/>
        <end position="1361"/>
    </location>
</feature>
<feature type="disulfide bond" evidence="6">
    <location>
        <begin position="1110"/>
        <end position="1119"/>
    </location>
</feature>
<feature type="disulfide bond" evidence="6">
    <location>
        <begin position="1351"/>
        <end position="1360"/>
    </location>
</feature>
<feature type="transmembrane region" description="Helical" evidence="7">
    <location>
        <begin position="189"/>
        <end position="213"/>
    </location>
</feature>
<feature type="domain" description="EGF-like" evidence="9">
    <location>
        <begin position="1084"/>
        <end position="1120"/>
    </location>
</feature>
<dbReference type="SMART" id="SM00274">
    <property type="entry name" value="FOLN"/>
    <property type="match status" value="5"/>
</dbReference>
<feature type="disulfide bond" evidence="6">
    <location>
        <begin position="790"/>
        <end position="799"/>
    </location>
</feature>
<dbReference type="Pfam" id="PF00008">
    <property type="entry name" value="EGF"/>
    <property type="match status" value="4"/>
</dbReference>
<reference evidence="10" key="1">
    <citation type="journal article" date="2014" name="Nat. Genet.">
        <title>Genome and transcriptome of the porcine whipworm Trichuris suis.</title>
        <authorList>
            <person name="Jex A.R."/>
            <person name="Nejsum P."/>
            <person name="Schwarz E.M."/>
            <person name="Hu L."/>
            <person name="Young N.D."/>
            <person name="Hall R.S."/>
            <person name="Korhonen P.K."/>
            <person name="Liao S."/>
            <person name="Thamsborg S."/>
            <person name="Xia J."/>
            <person name="Xu P."/>
            <person name="Wang S."/>
            <person name="Scheerlinck J.P."/>
            <person name="Hofmann A."/>
            <person name="Sternberg P.W."/>
            <person name="Wang J."/>
            <person name="Gasser R.B."/>
        </authorList>
    </citation>
    <scope>NUCLEOTIDE SEQUENCE [LARGE SCALE GENOMIC DNA]</scope>
    <source>
        <strain evidence="10">DCEP-RM93F</strain>
    </source>
</reference>
<dbReference type="SUPFAM" id="SSF57196">
    <property type="entry name" value="EGF/Laminin"/>
    <property type="match status" value="18"/>
</dbReference>
<keyword evidence="7" id="KW-1133">Transmembrane helix</keyword>
<keyword evidence="1 6" id="KW-0245">EGF-like domain</keyword>
<feature type="disulfide bond" evidence="6">
    <location>
        <begin position="1230"/>
        <end position="1239"/>
    </location>
</feature>
<feature type="domain" description="EGF-like" evidence="9">
    <location>
        <begin position="1363"/>
        <end position="1401"/>
    </location>
</feature>
<dbReference type="PANTHER" id="PTHR12916">
    <property type="entry name" value="CYTOCHROME C OXIDASE POLYPEPTIDE VIC-2"/>
    <property type="match status" value="1"/>
</dbReference>
<dbReference type="PROSITE" id="PS00022">
    <property type="entry name" value="EGF_1"/>
    <property type="match status" value="21"/>
</dbReference>
<feature type="disulfide bond" evidence="6">
    <location>
        <begin position="769"/>
        <end position="779"/>
    </location>
</feature>
<dbReference type="PROSITE" id="PS50026">
    <property type="entry name" value="EGF_3"/>
    <property type="match status" value="20"/>
</dbReference>
<feature type="domain" description="EGF-like" evidence="9">
    <location>
        <begin position="684"/>
        <end position="725"/>
    </location>
</feature>
<feature type="disulfide bond" evidence="6">
    <location>
        <begin position="851"/>
        <end position="868"/>
    </location>
</feature>
<comment type="caution">
    <text evidence="6">Lacks conserved residue(s) required for the propagation of feature annotation.</text>
</comment>
<dbReference type="SMART" id="SM00181">
    <property type="entry name" value="EGF"/>
    <property type="match status" value="21"/>
</dbReference>
<feature type="disulfide bond" evidence="6">
    <location>
        <begin position="1332"/>
        <end position="1349"/>
    </location>
</feature>
<accession>A0A085NMG8</accession>
<evidence type="ECO:0000256" key="2">
    <source>
        <dbReference type="ARBA" id="ARBA00022729"/>
    </source>
</evidence>
<dbReference type="InterPro" id="IPR003645">
    <property type="entry name" value="Fol_N"/>
</dbReference>
<gene>
    <name evidence="10" type="ORF">M514_13620</name>
</gene>
<feature type="disulfide bond" evidence="6">
    <location>
        <begin position="1131"/>
        <end position="1148"/>
    </location>
</feature>
<dbReference type="CDD" id="cd00054">
    <property type="entry name" value="EGF_CA"/>
    <property type="match status" value="5"/>
</dbReference>
<feature type="disulfide bond" evidence="6">
    <location>
        <begin position="870"/>
        <end position="879"/>
    </location>
</feature>
<evidence type="ECO:0000256" key="8">
    <source>
        <dbReference type="SAM" id="SignalP"/>
    </source>
</evidence>
<keyword evidence="5" id="KW-0325">Glycoprotein</keyword>
<keyword evidence="7" id="KW-0812">Transmembrane</keyword>
<feature type="domain" description="EGF-like" evidence="9">
    <location>
        <begin position="727"/>
        <end position="763"/>
    </location>
</feature>
<feature type="disulfide bond" evidence="6">
    <location>
        <begin position="715"/>
        <end position="724"/>
    </location>
</feature>
<evidence type="ECO:0000256" key="7">
    <source>
        <dbReference type="SAM" id="Phobius"/>
    </source>
</evidence>
<evidence type="ECO:0000256" key="4">
    <source>
        <dbReference type="ARBA" id="ARBA00023157"/>
    </source>
</evidence>
<organism evidence="10">
    <name type="scientific">Trichuris suis</name>
    <name type="common">pig whipworm</name>
    <dbReference type="NCBI Taxonomy" id="68888"/>
    <lineage>
        <taxon>Eukaryota</taxon>
        <taxon>Metazoa</taxon>
        <taxon>Ecdysozoa</taxon>
        <taxon>Nematoda</taxon>
        <taxon>Enoplea</taxon>
        <taxon>Dorylaimia</taxon>
        <taxon>Trichinellida</taxon>
        <taxon>Trichuridae</taxon>
        <taxon>Trichuris</taxon>
    </lineage>
</organism>
<evidence type="ECO:0000256" key="5">
    <source>
        <dbReference type="ARBA" id="ARBA00023180"/>
    </source>
</evidence>
<dbReference type="FunFam" id="2.10.25.10:FF:000472">
    <property type="entry name" value="Uncharacterized protein, isoform A"/>
    <property type="match status" value="1"/>
</dbReference>
<feature type="disulfide bond" evidence="6">
    <location>
        <begin position="1072"/>
        <end position="1081"/>
    </location>
</feature>
<proteinExistence type="predicted"/>
<feature type="disulfide bond" evidence="6">
    <location>
        <begin position="1391"/>
        <end position="1400"/>
    </location>
</feature>
<feature type="domain" description="EGF-like" evidence="9">
    <location>
        <begin position="1122"/>
        <end position="1160"/>
    </location>
</feature>
<dbReference type="SMART" id="SM00179">
    <property type="entry name" value="EGF_CA"/>
    <property type="match status" value="13"/>
</dbReference>
<feature type="domain" description="EGF-like" evidence="9">
    <location>
        <begin position="1242"/>
        <end position="1280"/>
    </location>
</feature>
<dbReference type="Pfam" id="PF12661">
    <property type="entry name" value="hEGF"/>
    <property type="match status" value="1"/>
</dbReference>
<feature type="domain" description="EGF-like" evidence="9">
    <location>
        <begin position="1003"/>
        <end position="1042"/>
    </location>
</feature>
<feature type="domain" description="EGF-like" evidence="9">
    <location>
        <begin position="765"/>
        <end position="800"/>
    </location>
</feature>
<dbReference type="Gene3D" id="2.10.25.10">
    <property type="entry name" value="Laminin"/>
    <property type="match status" value="20"/>
</dbReference>
<keyword evidence="4 6" id="KW-1015">Disulfide bond</keyword>
<feature type="disulfide bond" evidence="6">
    <location>
        <begin position="1150"/>
        <end position="1159"/>
    </location>
</feature>
<dbReference type="InterPro" id="IPR001881">
    <property type="entry name" value="EGF-like_Ca-bd_dom"/>
</dbReference>
<feature type="domain" description="EGF-like" evidence="9">
    <location>
        <begin position="923"/>
        <end position="961"/>
    </location>
</feature>
<feature type="disulfide bond" evidence="6">
    <location>
        <begin position="673"/>
        <end position="682"/>
    </location>
</feature>
<feature type="disulfide bond" evidence="6">
    <location>
        <begin position="972"/>
        <end position="989"/>
    </location>
</feature>
<keyword evidence="3" id="KW-0677">Repeat</keyword>
<dbReference type="Proteomes" id="UP000030758">
    <property type="component" value="Unassembled WGS sequence"/>
</dbReference>
<feature type="domain" description="EGF-like" evidence="9">
    <location>
        <begin position="882"/>
        <end position="918"/>
    </location>
</feature>
<dbReference type="EMBL" id="KL367486">
    <property type="protein sequence ID" value="KFD70664.1"/>
    <property type="molecule type" value="Genomic_DNA"/>
</dbReference>
<feature type="disulfide bond" evidence="6">
    <location>
        <begin position="1412"/>
        <end position="1429"/>
    </location>
</feature>
<feature type="disulfide bond" evidence="6">
    <location>
        <begin position="829"/>
        <end position="838"/>
    </location>
</feature>
<feature type="disulfide bond" evidence="6">
    <location>
        <begin position="991"/>
        <end position="1000"/>
    </location>
</feature>
<keyword evidence="2 8" id="KW-0732">Signal</keyword>
<keyword evidence="7" id="KW-0472">Membrane</keyword>
<dbReference type="GO" id="GO:0005509">
    <property type="term" value="F:calcium ion binding"/>
    <property type="evidence" value="ECO:0007669"/>
    <property type="project" value="InterPro"/>
</dbReference>
<dbReference type="InterPro" id="IPR000742">
    <property type="entry name" value="EGF"/>
</dbReference>
<feature type="disulfide bond" evidence="6">
    <location>
        <begin position="1431"/>
        <end position="1440"/>
    </location>
</feature>
<feature type="domain" description="EGF-like" evidence="9">
    <location>
        <begin position="646"/>
        <end position="683"/>
    </location>
</feature>
<name>A0A085NMG8_9BILA</name>
<sequence>MVIQWKFLLAMQVFIFFGDADVGPPPKGTSDWFYYGFEALKDVDRWAVDMSRQNPRGMLRAFGLSIDKWSPWGYTGTWTAEPSTFPSKRIVDLVTDPPITERTTEVPSNTSFIPEKWKEEAVSIDKWSPWGYTGTWTAEPSTFPSKRIVDLVTDPPITERTTEVPSNTSFIPEKWKEEAGEQSEKSNSVLIYVSAVVTAAIVTLIVVTVFFALRRKKLNCRFVFLRGCMKVEVLGKERRCGVMIFMERMASDHHLLSSYSHVLVPAVVPLSGMERLHWSNRCSVHQLSYIGVEDLGLFLYPPANNTVILTIISSSCRSVLPEMHVSSKLFILCLFSTTAVVAPDEVAALAGDSCPHEVSASHLGFRDDDGKCKTFATMVNAGFSTLDSADRYCAQKYKHGKLADFLNLDTLNQKFSGMARTKQFTIVNGITLELTGFSDVDDTGSSELRFKLLDYRWSKVFGLHYTYHVATKTVKQNLLVTLNHNGTVVLFASSGEFVSFNSSEVDKLLSRWPISRGYMFCSMIKEQNGKFRPVDSFKCEEWKRDTLRVGFFCSHDAYDDCSTNVGDCVWDVDKQDCSIVFKSREAEPPFGKVCDERSKSQLLHAVSQTCDCPFEIWCKYGILKRSPDGQYKCQCFHGYTGSACDTSENCTALSCHNAGHCVSPKGISAWCSCPPDYAGSFCERDFKCDSVPCQNGGTCTRDLRPGSEENSYCDCPYGFFGRYCQFKKGECENNLCANGSTCIPGTDMYKCACPKGIGGRFCRKVLPDCELECTNGGTCSKSDNVTKCVCQKGFTGDRCEIEMDACYNVTCQNGGTCMLKDDGGSKCVCPFGFIGLHCERAIREVCVNNMCSNDSTCRPLYDGYNYTCDCPPMKTGTYCDSYLLMCAKGTCKPNGKCMELNDGFECSCKPGFTGETCNEGKFLIGTCDEKKCFNAAQCFPSERNNTYTCICPPEFGGSFCDEKLGKCNRRSCRNDGVCRLNLANNTYYCDCPITHFGPVCESALPVCPQDYCYNDGKCILSQAHQIGYYCECGENFIGSQCAYATGTCDTHPCKNNSTCIPHGSAPAFRCFCADGFEGAFCDRNKDYCKRNLCRNGATCVSGKGNYTCKCNRRFTGRYCETLVLPCDRTPCMNGGNCTNSPNGRTFTCTCPQRFTGATCEEEINPCYSSPCPNTSVCMMADTDEGYTCLCGKLYTGKHCDQKIDLCANHSCANQATCQPNPEDYSYRCLCTEEYTGVHCETEADPCLKNLCQNNATCLPNLPGFGYNCSCLPLFQGQYCEYKRGLCDANKCANGATCTKSPDNEYEYMCKCPAYFSGKFCEKEIDPCQSLPCANGSTCLRREMPGQYDCICPPLYTGRHCESEVDPCLNHTCQNNATCTKGQKPGEYACVCPPFFTGEKCQTEIDPCIGHQCMNGGNCTAAGKPGEYVCLCHYPFTGKRCVDGKYL</sequence>
<feature type="domain" description="EGF-like" evidence="9">
    <location>
        <begin position="1202"/>
        <end position="1240"/>
    </location>
</feature>
<feature type="domain" description="EGF-like" evidence="9">
    <location>
        <begin position="1282"/>
        <end position="1321"/>
    </location>
</feature>
<feature type="chain" id="PRO_5001796013" description="EGF-like domain-containing protein" evidence="8">
    <location>
        <begin position="21"/>
        <end position="1446"/>
    </location>
</feature>
<feature type="disulfide bond" evidence="6">
    <location>
        <begin position="951"/>
        <end position="960"/>
    </location>
</feature>
<feature type="disulfide bond" evidence="6">
    <location>
        <begin position="1171"/>
        <end position="1188"/>
    </location>
</feature>
<feature type="disulfide bond" evidence="6">
    <location>
        <begin position="1190"/>
        <end position="1199"/>
    </location>
</feature>
<feature type="disulfide bond" evidence="6">
    <location>
        <begin position="908"/>
        <end position="917"/>
    </location>
</feature>
<feature type="disulfide bond" evidence="6">
    <location>
        <begin position="932"/>
        <end position="949"/>
    </location>
</feature>
<protein>
    <recommendedName>
        <fullName evidence="9">EGF-like domain-containing protein</fullName>
    </recommendedName>
</protein>
<evidence type="ECO:0000256" key="1">
    <source>
        <dbReference type="ARBA" id="ARBA00022536"/>
    </source>
</evidence>
<feature type="disulfide bond" evidence="6">
    <location>
        <begin position="1032"/>
        <end position="1041"/>
    </location>
</feature>
<feature type="domain" description="EGF-like" evidence="9">
    <location>
        <begin position="1403"/>
        <end position="1441"/>
    </location>
</feature>
<dbReference type="PANTHER" id="PTHR12916:SF4">
    <property type="entry name" value="UNINFLATABLE, ISOFORM C"/>
    <property type="match status" value="1"/>
</dbReference>